<comment type="catalytic activity">
    <reaction evidence="5">
        <text>a 3,4-dihydroxy-5-(all-trans-polyprenyl)benzoate + S-adenosyl-L-methionine = a 4-hydroxy-3-methoxy-5-(all-trans-polyprenyl)benzoate + S-adenosyl-L-homocysteine + H(+)</text>
        <dbReference type="Rhea" id="RHEA:44452"/>
        <dbReference type="Rhea" id="RHEA-COMP:10930"/>
        <dbReference type="Rhea" id="RHEA-COMP:10931"/>
        <dbReference type="ChEBI" id="CHEBI:15378"/>
        <dbReference type="ChEBI" id="CHEBI:57856"/>
        <dbReference type="ChEBI" id="CHEBI:59789"/>
        <dbReference type="ChEBI" id="CHEBI:64694"/>
        <dbReference type="ChEBI" id="CHEBI:84443"/>
        <dbReference type="EC" id="2.1.1.114"/>
    </reaction>
</comment>
<comment type="catalytic activity">
    <reaction evidence="5">
        <text>a 3-demethylubiquinol + S-adenosyl-L-methionine = a ubiquinol + S-adenosyl-L-homocysteine + H(+)</text>
        <dbReference type="Rhea" id="RHEA:44380"/>
        <dbReference type="Rhea" id="RHEA-COMP:9566"/>
        <dbReference type="Rhea" id="RHEA-COMP:10914"/>
        <dbReference type="ChEBI" id="CHEBI:15378"/>
        <dbReference type="ChEBI" id="CHEBI:17976"/>
        <dbReference type="ChEBI" id="CHEBI:57856"/>
        <dbReference type="ChEBI" id="CHEBI:59789"/>
        <dbReference type="ChEBI" id="CHEBI:84422"/>
        <dbReference type="EC" id="2.1.1.64"/>
    </reaction>
</comment>
<feature type="binding site" evidence="5">
    <location>
        <position position="81"/>
    </location>
    <ligand>
        <name>S-adenosyl-L-methionine</name>
        <dbReference type="ChEBI" id="CHEBI:59789"/>
    </ligand>
</feature>
<feature type="binding site" evidence="5">
    <location>
        <position position="215"/>
    </location>
    <ligand>
        <name>Mg(2+)</name>
        <dbReference type="ChEBI" id="CHEBI:18420"/>
    </ligand>
</feature>
<evidence type="ECO:0000256" key="4">
    <source>
        <dbReference type="ARBA" id="ARBA00022691"/>
    </source>
</evidence>
<keyword evidence="1 5" id="KW-0489">Methyltransferase</keyword>
<dbReference type="InterPro" id="IPR010233">
    <property type="entry name" value="UbiG_MeTrfase"/>
</dbReference>
<dbReference type="GO" id="GO:0031314">
    <property type="term" value="C:extrinsic component of mitochondrial inner membrane"/>
    <property type="evidence" value="ECO:0007669"/>
    <property type="project" value="UniProtKB-UniRule"/>
</dbReference>
<protein>
    <recommendedName>
        <fullName evidence="5">Ubiquinone biosynthesis O-methyltransferase, mitochondrial</fullName>
    </recommendedName>
    <alternativeName>
        <fullName evidence="5">3-demethylubiquinol 3-O-methyltransferase</fullName>
        <ecNumber evidence="5">2.1.1.64</ecNumber>
    </alternativeName>
    <alternativeName>
        <fullName evidence="5">3-demethylubiquinone 3-O-methyltransferase</fullName>
        <ecNumber evidence="5">2.1.1.-</ecNumber>
    </alternativeName>
    <alternativeName>
        <fullName evidence="5">Polyprenyldihydroxybenzoate methyltransferase</fullName>
        <ecNumber evidence="5">2.1.1.114</ecNumber>
    </alternativeName>
</protein>
<dbReference type="GO" id="GO:0120537">
    <property type="term" value="F:3-demethylubiquinone 3-O-methyltransferase activity"/>
    <property type="evidence" value="ECO:0007669"/>
    <property type="project" value="RHEA"/>
</dbReference>
<feature type="binding site" evidence="5">
    <location>
        <position position="157"/>
    </location>
    <ligand>
        <name>S-adenosyl-L-methionine</name>
        <dbReference type="ChEBI" id="CHEBI:59789"/>
    </ligand>
</feature>
<dbReference type="OrthoDB" id="3265906at2759"/>
<comment type="subunit">
    <text evidence="5">Component of a multi-subunit COQ enzyme complex.</text>
</comment>
<dbReference type="Proteomes" id="UP000276133">
    <property type="component" value="Unassembled WGS sequence"/>
</dbReference>
<evidence type="ECO:0000256" key="1">
    <source>
        <dbReference type="ARBA" id="ARBA00022603"/>
    </source>
</evidence>
<comment type="similarity">
    <text evidence="5">Belongs to the class I-like SAM-binding methyltransferase superfamily. UbiG/COQ3 family.</text>
</comment>
<dbReference type="UniPathway" id="UPA00232"/>
<dbReference type="GO" id="GO:0010420">
    <property type="term" value="F:polyprenyldihydroxybenzoate methyltransferase activity"/>
    <property type="evidence" value="ECO:0007669"/>
    <property type="project" value="UniProtKB-UniRule"/>
</dbReference>
<dbReference type="CDD" id="cd02440">
    <property type="entry name" value="AdoMet_MTases"/>
    <property type="match status" value="1"/>
</dbReference>
<dbReference type="HAMAP" id="MF_00472">
    <property type="entry name" value="UbiG"/>
    <property type="match status" value="1"/>
</dbReference>
<comment type="cofactor">
    <cofactor evidence="5">
        <name>Mg(2+)</name>
        <dbReference type="ChEBI" id="CHEBI:18420"/>
    </cofactor>
</comment>
<proteinExistence type="inferred from homology"/>
<keyword evidence="2 5" id="KW-0808">Transferase</keyword>
<dbReference type="EMBL" id="REGN01002298">
    <property type="protein sequence ID" value="RNA29017.1"/>
    <property type="molecule type" value="Genomic_DNA"/>
</dbReference>
<feature type="binding site" evidence="5">
    <location>
        <position position="219"/>
    </location>
    <ligand>
        <name>Mg(2+)</name>
        <dbReference type="ChEBI" id="CHEBI:18420"/>
    </ligand>
</feature>
<keyword evidence="5" id="KW-0460">Magnesium</keyword>
<dbReference type="SUPFAM" id="SSF53335">
    <property type="entry name" value="S-adenosyl-L-methionine-dependent methyltransferases"/>
    <property type="match status" value="1"/>
</dbReference>
<comment type="subcellular location">
    <subcellularLocation>
        <location evidence="5">Mitochondrion inner membrane</location>
        <topology evidence="5">Peripheral membrane protein</topology>
        <orientation evidence="5">Matrix side</orientation>
    </subcellularLocation>
</comment>
<keyword evidence="5" id="KW-0472">Membrane</keyword>
<organism evidence="6 7">
    <name type="scientific">Brachionus plicatilis</name>
    <name type="common">Marine rotifer</name>
    <name type="synonym">Brachionus muelleri</name>
    <dbReference type="NCBI Taxonomy" id="10195"/>
    <lineage>
        <taxon>Eukaryota</taxon>
        <taxon>Metazoa</taxon>
        <taxon>Spiralia</taxon>
        <taxon>Gnathifera</taxon>
        <taxon>Rotifera</taxon>
        <taxon>Eurotatoria</taxon>
        <taxon>Monogononta</taxon>
        <taxon>Pseudotrocha</taxon>
        <taxon>Ploima</taxon>
        <taxon>Brachionidae</taxon>
        <taxon>Brachionus</taxon>
    </lineage>
</organism>
<dbReference type="EC" id="2.1.1.64" evidence="5"/>
<evidence type="ECO:0000313" key="7">
    <source>
        <dbReference type="Proteomes" id="UP000276133"/>
    </source>
</evidence>
<feature type="binding site" evidence="5">
    <location>
        <position position="136"/>
    </location>
    <ligand>
        <name>S-adenosyl-L-methionine</name>
        <dbReference type="ChEBI" id="CHEBI:59789"/>
    </ligand>
</feature>
<dbReference type="STRING" id="10195.A0A3M7S0B5"/>
<feature type="binding site" evidence="5">
    <location>
        <position position="214"/>
    </location>
    <ligand>
        <name>S-adenosyl-L-methionine</name>
        <dbReference type="ChEBI" id="CHEBI:59789"/>
    </ligand>
</feature>
<dbReference type="GO" id="GO:0061542">
    <property type="term" value="F:3-demethylubiquinol 3-O-methyltransferase activity"/>
    <property type="evidence" value="ECO:0007669"/>
    <property type="project" value="UniProtKB-UniRule"/>
</dbReference>
<accession>A0A3M7S0B5</accession>
<dbReference type="PANTHER" id="PTHR43464:SF19">
    <property type="entry name" value="UBIQUINONE BIOSYNTHESIS O-METHYLTRANSFERASE, MITOCHONDRIAL"/>
    <property type="match status" value="1"/>
</dbReference>
<dbReference type="EC" id="2.1.1.-" evidence="5"/>
<reference evidence="6 7" key="1">
    <citation type="journal article" date="2018" name="Sci. Rep.">
        <title>Genomic signatures of local adaptation to the degree of environmental predictability in rotifers.</title>
        <authorList>
            <person name="Franch-Gras L."/>
            <person name="Hahn C."/>
            <person name="Garcia-Roger E.M."/>
            <person name="Carmona M.J."/>
            <person name="Serra M."/>
            <person name="Gomez A."/>
        </authorList>
    </citation>
    <scope>NUCLEOTIDE SEQUENCE [LARGE SCALE GENOMIC DNA]</scope>
    <source>
        <strain evidence="6">HYR1</strain>
    </source>
</reference>
<comment type="catalytic activity">
    <reaction evidence="5">
        <text>a 3-demethylubiquinone + S-adenosyl-L-methionine = a ubiquinone + S-adenosyl-L-homocysteine</text>
        <dbReference type="Rhea" id="RHEA:81215"/>
        <dbReference type="Rhea" id="RHEA-COMP:9565"/>
        <dbReference type="Rhea" id="RHEA-COMP:19654"/>
        <dbReference type="ChEBI" id="CHEBI:16389"/>
        <dbReference type="ChEBI" id="CHEBI:57856"/>
        <dbReference type="ChEBI" id="CHEBI:59789"/>
        <dbReference type="ChEBI" id="CHEBI:231825"/>
    </reaction>
</comment>
<keyword evidence="5" id="KW-0479">Metal-binding</keyword>
<dbReference type="GO" id="GO:0032259">
    <property type="term" value="P:methylation"/>
    <property type="evidence" value="ECO:0007669"/>
    <property type="project" value="UniProtKB-KW"/>
</dbReference>
<dbReference type="GO" id="GO:0046872">
    <property type="term" value="F:metal ion binding"/>
    <property type="evidence" value="ECO:0007669"/>
    <property type="project" value="UniProtKB-KW"/>
</dbReference>
<keyword evidence="7" id="KW-1185">Reference proteome</keyword>
<evidence type="ECO:0000313" key="6">
    <source>
        <dbReference type="EMBL" id="RNA29017.1"/>
    </source>
</evidence>
<feature type="binding site" evidence="5">
    <location>
        <position position="218"/>
    </location>
    <ligand>
        <name>Mg(2+)</name>
        <dbReference type="ChEBI" id="CHEBI:18420"/>
    </ligand>
</feature>
<comment type="pathway">
    <text evidence="5">Cofactor biosynthesis; ubiquinone biosynthesis.</text>
</comment>
<dbReference type="EC" id="2.1.1.114" evidence="5"/>
<keyword evidence="4 5" id="KW-0949">S-adenosyl-L-methionine</keyword>
<dbReference type="AlphaFoldDB" id="A0A3M7S0B5"/>
<evidence type="ECO:0000256" key="2">
    <source>
        <dbReference type="ARBA" id="ARBA00022679"/>
    </source>
</evidence>
<dbReference type="Gene3D" id="3.40.50.150">
    <property type="entry name" value="Vaccinia Virus protein VP39"/>
    <property type="match status" value="1"/>
</dbReference>
<sequence>MLRRLITNRNLTRLLVDQKLTSRLLTPSVVSTKCLSSESVNEQNFSSSVDDREIRQFRSMSDSWWIENGEFEPLHMLNLLRVPLVRDVMVNYRNSLPPNVRQTMLAYSLEGEEQKIYSNQELDREPLLGLNIIDIGCGGGLFSEPLARLGAQVTAIDACKENIIAAQLRMQTQQDKLGVDSCKFYDRLRYIHCTVEDLTAVEENYDYFDAVVCSEVVEHVNNLPEFISNSAKLLKNQGFAFYTTINRTPDSYFSTILAAEYLLNLVPKGTHSWEKFVKPEELKDILTKNEVFCKFEMGMMYNPLTRKWCWSEYKRNNYALYAQKFKTKID</sequence>
<dbReference type="PANTHER" id="PTHR43464">
    <property type="entry name" value="METHYLTRANSFERASE"/>
    <property type="match status" value="1"/>
</dbReference>
<comment type="caution">
    <text evidence="6">The sequence shown here is derived from an EMBL/GenBank/DDBJ whole genome shotgun (WGS) entry which is preliminary data.</text>
</comment>
<dbReference type="InterPro" id="IPR029063">
    <property type="entry name" value="SAM-dependent_MTases_sf"/>
</dbReference>
<keyword evidence="5" id="KW-0999">Mitochondrion inner membrane</keyword>
<dbReference type="NCBIfam" id="TIGR01983">
    <property type="entry name" value="UbiG"/>
    <property type="match status" value="1"/>
</dbReference>
<evidence type="ECO:0000256" key="5">
    <source>
        <dbReference type="HAMAP-Rule" id="MF_03190"/>
    </source>
</evidence>
<comment type="function">
    <text evidence="5">O-methyltransferase required for two non-consecutive steps during ubiquinone biosynthesis. Catalyzes the 2 O-methylation of 3,4-dihydroxy-5-(all-trans-polyprenyl)benzoic acid into 4-hydroxy-3-methoxy-5-(all-trans-polyprenyl)benzoic acid. Also catalyzes the last step of ubiquinone biosynthesis by mediating methylation of 3-demethylubiquinone into ubiquinone. Also able to mediate the methylation of 3-demethylubiquinol into ubiquinol.</text>
</comment>
<gene>
    <name evidence="6" type="ORF">BpHYR1_013108</name>
</gene>
<dbReference type="Pfam" id="PF13489">
    <property type="entry name" value="Methyltransf_23"/>
    <property type="match status" value="1"/>
</dbReference>
<keyword evidence="5" id="KW-0496">Mitochondrion</keyword>
<keyword evidence="3 5" id="KW-0831">Ubiquinone biosynthesis</keyword>
<name>A0A3M7S0B5_BRAPC</name>
<evidence type="ECO:0000256" key="3">
    <source>
        <dbReference type="ARBA" id="ARBA00022688"/>
    </source>
</evidence>